<dbReference type="PROSITE" id="PS51257">
    <property type="entry name" value="PROKAR_LIPOPROTEIN"/>
    <property type="match status" value="1"/>
</dbReference>
<evidence type="ECO:0000256" key="3">
    <source>
        <dbReference type="ARBA" id="ARBA00022729"/>
    </source>
</evidence>
<organism evidence="6">
    <name type="scientific">Vibrio coralliilyticus</name>
    <dbReference type="NCBI Taxonomy" id="190893"/>
    <lineage>
        <taxon>Bacteria</taxon>
        <taxon>Pseudomonadati</taxon>
        <taxon>Pseudomonadota</taxon>
        <taxon>Gammaproteobacteria</taxon>
        <taxon>Vibrionales</taxon>
        <taxon>Vibrionaceae</taxon>
        <taxon>Vibrio</taxon>
    </lineage>
</organism>
<dbReference type="Gene3D" id="3.40.50.2300">
    <property type="match status" value="2"/>
</dbReference>
<reference evidence="6" key="1">
    <citation type="journal article" date="2015" name="BMC Genomics">
        <title>Genome mining reveals unlocked bioactive potential of marine Gram-negative bacteria.</title>
        <authorList>
            <person name="Machado H."/>
            <person name="Sonnenschein E.C."/>
            <person name="Melchiorsen J."/>
            <person name="Gram L."/>
        </authorList>
    </citation>
    <scope>NUCLEOTIDE SEQUENCE</scope>
    <source>
        <strain evidence="6">S2052</strain>
    </source>
</reference>
<dbReference type="InterPro" id="IPR028081">
    <property type="entry name" value="Leu-bd"/>
</dbReference>
<keyword evidence="3" id="KW-0732">Signal</keyword>
<dbReference type="STRING" id="190893.BA953_18900"/>
<name>A0A1V0IBW1_9VIBR</name>
<accession>A0A1V0IBW1</accession>
<dbReference type="AlphaFoldDB" id="A0A1V0IBW1"/>
<evidence type="ECO:0000259" key="5">
    <source>
        <dbReference type="Pfam" id="PF13458"/>
    </source>
</evidence>
<keyword evidence="2" id="KW-0813">Transport</keyword>
<dbReference type="PANTHER" id="PTHR47628">
    <property type="match status" value="1"/>
</dbReference>
<evidence type="ECO:0000313" key="6">
    <source>
        <dbReference type="EMBL" id="KJY73944.1"/>
    </source>
</evidence>
<keyword evidence="4" id="KW-0029">Amino-acid transport</keyword>
<proteinExistence type="inferred from homology"/>
<dbReference type="InterPro" id="IPR028082">
    <property type="entry name" value="Peripla_BP_I"/>
</dbReference>
<dbReference type="EMBL" id="JXXR01000010">
    <property type="protein sequence ID" value="KJY73944.1"/>
    <property type="molecule type" value="Genomic_DNA"/>
</dbReference>
<evidence type="ECO:0000256" key="1">
    <source>
        <dbReference type="ARBA" id="ARBA00010062"/>
    </source>
</evidence>
<protein>
    <submittedName>
        <fullName evidence="6">Branched-chain amino acid ABC transporter substrate-binding protein</fullName>
    </submittedName>
</protein>
<dbReference type="PRINTS" id="PR00337">
    <property type="entry name" value="LEUILEVALBP"/>
</dbReference>
<dbReference type="Pfam" id="PF13458">
    <property type="entry name" value="Peripla_BP_6"/>
    <property type="match status" value="1"/>
</dbReference>
<comment type="caution">
    <text evidence="6">The sequence shown here is derived from an EMBL/GenBank/DDBJ whole genome shotgun (WGS) entry which is preliminary data.</text>
</comment>
<feature type="domain" description="Leucine-binding protein" evidence="5">
    <location>
        <begin position="31"/>
        <end position="366"/>
    </location>
</feature>
<evidence type="ECO:0000256" key="2">
    <source>
        <dbReference type="ARBA" id="ARBA00022448"/>
    </source>
</evidence>
<comment type="similarity">
    <text evidence="1">Belongs to the leucine-binding protein family.</text>
</comment>
<evidence type="ECO:0000256" key="4">
    <source>
        <dbReference type="ARBA" id="ARBA00022970"/>
    </source>
</evidence>
<dbReference type="InterPro" id="IPR000709">
    <property type="entry name" value="Leu_Ile_Val-bd"/>
</dbReference>
<dbReference type="PANTHER" id="PTHR47628:SF1">
    <property type="entry name" value="ALIPHATIC AMIDASE EXPRESSION-REGULATING PROTEIN"/>
    <property type="match status" value="1"/>
</dbReference>
<dbReference type="CDD" id="cd06331">
    <property type="entry name" value="PBP1_AmiC-like"/>
    <property type="match status" value="1"/>
</dbReference>
<dbReference type="OrthoDB" id="5288800at2"/>
<dbReference type="RefSeq" id="WP_045985714.1">
    <property type="nucleotide sequence ID" value="NZ_CM004383.1"/>
</dbReference>
<gene>
    <name evidence="6" type="ORF">TW71_09540</name>
</gene>
<dbReference type="SUPFAM" id="SSF53822">
    <property type="entry name" value="Periplasmic binding protein-like I"/>
    <property type="match status" value="1"/>
</dbReference>
<sequence>MVASVGRIVKYVFAASVLLLTTSCLPQQPNIKLGVVLPLTGTFAIYGQQALKGAQLAIDQINTNGGVLDRQLELIIRDNQTDPAKTVKYSRELVQQSQVFALFGPVSSAARYAMAEVAETFQTPLFYGIDYEGQHFNRYLFCYSAIPEHYIEPIVPYLIDNVGKDFYIFGYDYIWPHRMAESIVNSVNEHQGSVVDIEFTPFGVKDFTSVFERIKTSGAETLMLILPGVDGFTFLSQLKSFNFGRPLQIVAFAADETYLSNLGDDALEGVLTALHFFSQNDAPVLQKFVNDYKNYHGSESVVTYSSKAHYDLIYLLKAAIEKAGSVDKEVVINQLPGLTLYERELAIKLRDDHHFELPMYLGQFTRGKLNVIEQLGTIKPEDQRPVGNE</sequence>
<dbReference type="GO" id="GO:0006865">
    <property type="term" value="P:amino acid transport"/>
    <property type="evidence" value="ECO:0007669"/>
    <property type="project" value="UniProtKB-KW"/>
</dbReference>